<dbReference type="Pfam" id="PF04794">
    <property type="entry name" value="YdjC"/>
    <property type="match status" value="1"/>
</dbReference>
<evidence type="ECO:0000256" key="6">
    <source>
        <dbReference type="SAM" id="MobiDB-lite"/>
    </source>
</evidence>
<dbReference type="InterPro" id="IPR006879">
    <property type="entry name" value="YdjC-like"/>
</dbReference>
<dbReference type="Proteomes" id="UP001597479">
    <property type="component" value="Unassembled WGS sequence"/>
</dbReference>
<proteinExistence type="predicted"/>
<reference evidence="8" key="1">
    <citation type="journal article" date="2019" name="Int. J. Syst. Evol. Microbiol.">
        <title>The Global Catalogue of Microorganisms (GCM) 10K type strain sequencing project: providing services to taxonomists for standard genome sequencing and annotation.</title>
        <authorList>
            <consortium name="The Broad Institute Genomics Platform"/>
            <consortium name="The Broad Institute Genome Sequencing Center for Infectious Disease"/>
            <person name="Wu L."/>
            <person name="Ma J."/>
        </authorList>
    </citation>
    <scope>NUCLEOTIDE SEQUENCE [LARGE SCALE GENOMIC DNA]</scope>
    <source>
        <strain evidence="8">CCM 7044</strain>
    </source>
</reference>
<keyword evidence="5" id="KW-0119">Carbohydrate metabolism</keyword>
<feature type="region of interest" description="Disordered" evidence="6">
    <location>
        <begin position="45"/>
        <end position="87"/>
    </location>
</feature>
<dbReference type="InterPro" id="IPR011330">
    <property type="entry name" value="Glyco_hydro/deAcase_b/a-brl"/>
</dbReference>
<evidence type="ECO:0000256" key="2">
    <source>
        <dbReference type="ARBA" id="ARBA00022723"/>
    </source>
</evidence>
<name>A0ABW5VWI8_9MICO</name>
<protein>
    <submittedName>
        <fullName evidence="7">ChbG/HpnK family deacetylase</fullName>
    </submittedName>
</protein>
<dbReference type="EMBL" id="JBHUOG010000002">
    <property type="protein sequence ID" value="MFD2795314.1"/>
    <property type="molecule type" value="Genomic_DNA"/>
</dbReference>
<evidence type="ECO:0000256" key="4">
    <source>
        <dbReference type="ARBA" id="ARBA00022842"/>
    </source>
</evidence>
<evidence type="ECO:0000256" key="3">
    <source>
        <dbReference type="ARBA" id="ARBA00022801"/>
    </source>
</evidence>
<comment type="caution">
    <text evidence="7">The sequence shown here is derived from an EMBL/GenBank/DDBJ whole genome shotgun (WGS) entry which is preliminary data.</text>
</comment>
<keyword evidence="2" id="KW-0479">Metal-binding</keyword>
<keyword evidence="3" id="KW-0378">Hydrolase</keyword>
<evidence type="ECO:0000313" key="8">
    <source>
        <dbReference type="Proteomes" id="UP001597479"/>
    </source>
</evidence>
<accession>A0ABW5VWI8</accession>
<evidence type="ECO:0000256" key="5">
    <source>
        <dbReference type="ARBA" id="ARBA00023277"/>
    </source>
</evidence>
<evidence type="ECO:0000313" key="7">
    <source>
        <dbReference type="EMBL" id="MFD2795314.1"/>
    </source>
</evidence>
<dbReference type="Gene3D" id="3.20.20.370">
    <property type="entry name" value="Glycoside hydrolase/deacetylase"/>
    <property type="match status" value="1"/>
</dbReference>
<gene>
    <name evidence="7" type="ORF">ACFS27_17275</name>
</gene>
<sequence length="304" mass="32779">MTRSLVVTADDAGTDPDADREIAALLAGSPLTAVGVITAHPVHWREQEPQPWFAERSAAQDGRMQDGPTQDQPSPDEPAPDEPANPGATRAVELFARSAPDVAPGVHVVLPPHAPEGGFDDVVDRVAAQVDALDRATAVVGSPAPDRLDSHAGTLYGLEGRSYLAEAIAVCARRGLAFRLPRGLELYGDDDPVLATAAVRSRHASAVAAADAAGVRLPRVIATHRGGDAEIRDYGTLRDHYLRLLERLPEGTSEVFLHPAPDTARLRALSAGWWRKRTWELRLLGDPVFIREIERQGIDLVARW</sequence>
<dbReference type="SUPFAM" id="SSF88713">
    <property type="entry name" value="Glycoside hydrolase/deacetylase"/>
    <property type="match status" value="1"/>
</dbReference>
<evidence type="ECO:0000256" key="1">
    <source>
        <dbReference type="ARBA" id="ARBA00001946"/>
    </source>
</evidence>
<keyword evidence="4" id="KW-0460">Magnesium</keyword>
<keyword evidence="8" id="KW-1185">Reference proteome</keyword>
<organism evidence="7 8">
    <name type="scientific">Promicromonospora vindobonensis</name>
    <dbReference type="NCBI Taxonomy" id="195748"/>
    <lineage>
        <taxon>Bacteria</taxon>
        <taxon>Bacillati</taxon>
        <taxon>Actinomycetota</taxon>
        <taxon>Actinomycetes</taxon>
        <taxon>Micrococcales</taxon>
        <taxon>Promicromonosporaceae</taxon>
        <taxon>Promicromonospora</taxon>
    </lineage>
</organism>
<dbReference type="RefSeq" id="WP_377185277.1">
    <property type="nucleotide sequence ID" value="NZ_JBHUOG010000002.1"/>
</dbReference>
<comment type="cofactor">
    <cofactor evidence="1">
        <name>Mg(2+)</name>
        <dbReference type="ChEBI" id="CHEBI:18420"/>
    </cofactor>
</comment>